<feature type="transmembrane region" description="Helical" evidence="12">
    <location>
        <begin position="83"/>
        <end position="101"/>
    </location>
</feature>
<evidence type="ECO:0000256" key="7">
    <source>
        <dbReference type="ARBA" id="ARBA00022692"/>
    </source>
</evidence>
<dbReference type="InterPro" id="IPR022832">
    <property type="entry name" value="Flippase_ArnF"/>
</dbReference>
<feature type="domain" description="EamA" evidence="13">
    <location>
        <begin position="34"/>
        <end position="124"/>
    </location>
</feature>
<dbReference type="GO" id="GO:1901505">
    <property type="term" value="F:carbohydrate derivative transmembrane transporter activity"/>
    <property type="evidence" value="ECO:0007669"/>
    <property type="project" value="InterPro"/>
</dbReference>
<evidence type="ECO:0000256" key="6">
    <source>
        <dbReference type="ARBA" id="ARBA00022556"/>
    </source>
</evidence>
<evidence type="ECO:0000259" key="13">
    <source>
        <dbReference type="Pfam" id="PF00892"/>
    </source>
</evidence>
<comment type="function">
    <text evidence="12">Translocates 4-amino-4-deoxy-L-arabinose-phosphoundecaprenol (alpha-L-Ara4N-phosphoundecaprenol) from the cytoplasmic to the periplasmic side of the inner membrane.</text>
</comment>
<dbReference type="EMBL" id="JAUQTG010000001">
    <property type="protein sequence ID" value="MDO7854990.1"/>
    <property type="molecule type" value="Genomic_DNA"/>
</dbReference>
<dbReference type="PANTHER" id="PTHR30561:SF9">
    <property type="entry name" value="4-AMINO-4-DEOXY-L-ARABINOSE-PHOSPHOUNDECAPRENOL FLIPPASE SUBUNIT ARNF-RELATED"/>
    <property type="match status" value="1"/>
</dbReference>
<accession>A0AA42FR89</accession>
<keyword evidence="7 12" id="KW-0812">Transmembrane</keyword>
<dbReference type="NCBIfam" id="NF002816">
    <property type="entry name" value="PRK02971.1-2"/>
    <property type="match status" value="1"/>
</dbReference>
<comment type="subcellular location">
    <subcellularLocation>
        <location evidence="12">Cell inner membrane</location>
        <topology evidence="12">Multi-pass membrane protein</topology>
    </subcellularLocation>
    <subcellularLocation>
        <location evidence="1">Cell membrane</location>
        <topology evidence="1">Multi-pass membrane protein</topology>
    </subcellularLocation>
</comment>
<reference evidence="15" key="2">
    <citation type="submission" date="2023-07" db="EMBL/GenBank/DDBJ databases">
        <authorList>
            <person name="Yang W."/>
            <person name="Chen J."/>
            <person name="Ji P."/>
            <person name="Hu F."/>
        </authorList>
    </citation>
    <scope>NUCLEOTIDE SEQUENCE</scope>
    <source>
        <strain evidence="15">CRE-138-0111</strain>
    </source>
</reference>
<keyword evidence="9 12" id="KW-1133">Transmembrane helix</keyword>
<dbReference type="Gene3D" id="1.10.3730.20">
    <property type="match status" value="1"/>
</dbReference>
<organism evidence="14 16">
    <name type="scientific">Providencia huashanensis</name>
    <dbReference type="NCBI Taxonomy" id="3037798"/>
    <lineage>
        <taxon>Bacteria</taxon>
        <taxon>Pseudomonadati</taxon>
        <taxon>Pseudomonadota</taxon>
        <taxon>Gammaproteobacteria</taxon>
        <taxon>Enterobacterales</taxon>
        <taxon>Morganellaceae</taxon>
        <taxon>Providencia</taxon>
    </lineage>
</organism>
<evidence type="ECO:0000256" key="9">
    <source>
        <dbReference type="ARBA" id="ARBA00022989"/>
    </source>
</evidence>
<dbReference type="GO" id="GO:0009245">
    <property type="term" value="P:lipid A biosynthetic process"/>
    <property type="evidence" value="ECO:0007669"/>
    <property type="project" value="UniProtKB-UniRule"/>
</dbReference>
<dbReference type="PANTHER" id="PTHR30561">
    <property type="entry name" value="SMR FAMILY PROTON-DEPENDENT DRUG EFFLUX TRANSPORTER SUGE"/>
    <property type="match status" value="1"/>
</dbReference>
<comment type="pathway">
    <text evidence="12">Bacterial outer membrane biogenesis; lipopolysaccharide biosynthesis.</text>
</comment>
<gene>
    <name evidence="12 14" type="primary">arnF</name>
    <name evidence="14" type="ORF">P7V44_15640</name>
    <name evidence="15" type="ORF">Q5E86_01090</name>
</gene>
<sequence>MNKGYLWVLGSALLVTVAQLSLKAGVVELPSFTLGWHWLQADWLLANFVSLSIIFIGLVCYALSMLCWLFALKYIALNKAYPLISLSYVFVYILAVFLPWFNEPATWLKAAGIAFILLGVWLISRPTKQMKSNNKGGKI</sequence>
<dbReference type="GO" id="GO:0005886">
    <property type="term" value="C:plasma membrane"/>
    <property type="evidence" value="ECO:0007669"/>
    <property type="project" value="UniProtKB-SubCell"/>
</dbReference>
<dbReference type="RefSeq" id="WP_166687189.1">
    <property type="nucleotide sequence ID" value="NZ_JARRYG010000017.1"/>
</dbReference>
<keyword evidence="11 12" id="KW-0472">Membrane</keyword>
<dbReference type="EMBL" id="JARRYG010000017">
    <property type="protein sequence ID" value="MDG4697673.1"/>
    <property type="molecule type" value="Genomic_DNA"/>
</dbReference>
<dbReference type="AlphaFoldDB" id="A0AA42FR89"/>
<keyword evidence="3 12" id="KW-1003">Cell membrane</keyword>
<keyword evidence="2 12" id="KW-0813">Transport</keyword>
<evidence type="ECO:0000256" key="12">
    <source>
        <dbReference type="HAMAP-Rule" id="MF_00538"/>
    </source>
</evidence>
<dbReference type="GO" id="GO:0009103">
    <property type="term" value="P:lipopolysaccharide biosynthetic process"/>
    <property type="evidence" value="ECO:0007669"/>
    <property type="project" value="UniProtKB-UniRule"/>
</dbReference>
<proteinExistence type="inferred from homology"/>
<keyword evidence="8 12" id="KW-0448">Lipopolysaccharide biosynthesis</keyword>
<evidence type="ECO:0000256" key="4">
    <source>
        <dbReference type="ARBA" id="ARBA00022516"/>
    </source>
</evidence>
<keyword evidence="17" id="KW-1185">Reference proteome</keyword>
<evidence type="ECO:0000256" key="5">
    <source>
        <dbReference type="ARBA" id="ARBA00022519"/>
    </source>
</evidence>
<comment type="caution">
    <text evidence="12">Lacks conserved residue(s) required for the propagation of feature annotation.</text>
</comment>
<dbReference type="Pfam" id="PF00892">
    <property type="entry name" value="EamA"/>
    <property type="match status" value="1"/>
</dbReference>
<dbReference type="InterPro" id="IPR037185">
    <property type="entry name" value="EmrE-like"/>
</dbReference>
<evidence type="ECO:0000256" key="10">
    <source>
        <dbReference type="ARBA" id="ARBA00023098"/>
    </source>
</evidence>
<keyword evidence="6 12" id="KW-0441">Lipid A biosynthesis</keyword>
<comment type="subunit">
    <text evidence="12">Heterodimer of ArnE and ArnF.</text>
</comment>
<comment type="caution">
    <text evidence="14">The sequence shown here is derived from an EMBL/GenBank/DDBJ whole genome shotgun (WGS) entry which is preliminary data.</text>
</comment>
<name>A0AA42FR89_9GAMM</name>
<dbReference type="Proteomes" id="UP001176478">
    <property type="component" value="Unassembled WGS sequence"/>
</dbReference>
<evidence type="ECO:0000256" key="1">
    <source>
        <dbReference type="ARBA" id="ARBA00004651"/>
    </source>
</evidence>
<feature type="transmembrane region" description="Helical" evidence="12">
    <location>
        <begin position="48"/>
        <end position="71"/>
    </location>
</feature>
<dbReference type="SUPFAM" id="SSF103481">
    <property type="entry name" value="Multidrug resistance efflux transporter EmrE"/>
    <property type="match status" value="1"/>
</dbReference>
<evidence type="ECO:0000256" key="11">
    <source>
        <dbReference type="ARBA" id="ARBA00023136"/>
    </source>
</evidence>
<evidence type="ECO:0000313" key="14">
    <source>
        <dbReference type="EMBL" id="MDG4697673.1"/>
    </source>
</evidence>
<keyword evidence="5 12" id="KW-0997">Cell inner membrane</keyword>
<keyword evidence="4 12" id="KW-0444">Lipid biosynthesis</keyword>
<evidence type="ECO:0000313" key="17">
    <source>
        <dbReference type="Proteomes" id="UP001176478"/>
    </source>
</evidence>
<reference evidence="14" key="1">
    <citation type="submission" date="2023-03" db="EMBL/GenBank/DDBJ databases">
        <title>a new species belonging to Providencia genus.</title>
        <authorList>
            <person name="Yang W."/>
            <person name="Hu F."/>
            <person name="Shen S."/>
            <person name="Ding L."/>
            <person name="Yin D."/>
        </authorList>
    </citation>
    <scope>NUCLEOTIDE SEQUENCE</scope>
    <source>
        <strain evidence="14">CRE-3FA-0001</strain>
    </source>
</reference>
<evidence type="ECO:0000256" key="2">
    <source>
        <dbReference type="ARBA" id="ARBA00022448"/>
    </source>
</evidence>
<feature type="transmembrane region" description="Helical" evidence="12">
    <location>
        <begin position="107"/>
        <end position="124"/>
    </location>
</feature>
<keyword evidence="10 12" id="KW-0443">Lipid metabolism</keyword>
<evidence type="ECO:0000313" key="16">
    <source>
        <dbReference type="Proteomes" id="UP001156701"/>
    </source>
</evidence>
<evidence type="ECO:0000256" key="8">
    <source>
        <dbReference type="ARBA" id="ARBA00022985"/>
    </source>
</evidence>
<comment type="similarity">
    <text evidence="12">Belongs to the ArnF family.</text>
</comment>
<dbReference type="InterPro" id="IPR000620">
    <property type="entry name" value="EamA_dom"/>
</dbReference>
<dbReference type="InterPro" id="IPR000390">
    <property type="entry name" value="Small_drug/metabolite_transptr"/>
</dbReference>
<dbReference type="Proteomes" id="UP001156701">
    <property type="component" value="Unassembled WGS sequence"/>
</dbReference>
<evidence type="ECO:0000256" key="3">
    <source>
        <dbReference type="ARBA" id="ARBA00022475"/>
    </source>
</evidence>
<reference evidence="15" key="3">
    <citation type="journal article" date="2024" name="Int. J. Antimicrob. Agents">
        <title>Identification of a novel Providencia species showing multi-drug-resistant in three patients with hospital-acquired infection.</title>
        <authorList>
            <person name="Yang W."/>
            <person name="Chen J."/>
            <person name="Yang F."/>
            <person name="Ji P."/>
            <person name="Shen S."/>
            <person name="Yin D."/>
            <person name="Hu F."/>
        </authorList>
    </citation>
    <scope>NUCLEOTIDE SEQUENCE</scope>
    <source>
        <strain evidence="15">CRE-138-0111</strain>
    </source>
</reference>
<evidence type="ECO:0000313" key="15">
    <source>
        <dbReference type="EMBL" id="MDO7854990.1"/>
    </source>
</evidence>
<dbReference type="HAMAP" id="MF_00538">
    <property type="entry name" value="Flippase_ArnF"/>
    <property type="match status" value="1"/>
</dbReference>
<protein>
    <recommendedName>
        <fullName evidence="12">Probable 4-amino-4-deoxy-L-arabinose-phosphoundecaprenol flippase subunit ArnF</fullName>
        <shortName evidence="12">L-Ara4N-phosphoundecaprenol flippase subunit ArnF</shortName>
    </recommendedName>
    <alternativeName>
        <fullName evidence="12">Undecaprenyl phosphate-aminoarabinose flippase subunit ArnF</fullName>
    </alternativeName>
</protein>